<evidence type="ECO:0000256" key="1">
    <source>
        <dbReference type="ARBA" id="ARBA00005641"/>
    </source>
</evidence>
<dbReference type="InterPro" id="IPR050386">
    <property type="entry name" value="Glycosyl_hydrolase_5"/>
</dbReference>
<evidence type="ECO:0000259" key="6">
    <source>
        <dbReference type="Pfam" id="PF00150"/>
    </source>
</evidence>
<dbReference type="InterPro" id="IPR017853">
    <property type="entry name" value="GH"/>
</dbReference>
<dbReference type="Proteomes" id="UP000827549">
    <property type="component" value="Chromosome 4"/>
</dbReference>
<gene>
    <name evidence="7" type="primary">exgA_2</name>
    <name evidence="7" type="ORF">LOC62_04G006257</name>
</gene>
<dbReference type="InterPro" id="IPR001547">
    <property type="entry name" value="Glyco_hydro_5"/>
</dbReference>
<sequence>MILVLLVILLAALALVARADNCPPITPDPTLHPNFTIQAPAFAWNQDKVRGVTLGGWLVLEPWITPSLFASKPDWAVDEWTYGQYWSNHSCPAAEIAVHWKGFYTAADFQSIAGVGLNTVRIPIGFWSLVPLANGEPYLVGAFEYLKQAVTWAAASNLKVMVDLYGAPGSQNGLDSSGRRGTAEWYANWTNADRATAAVVAVATEFAKPQYGGAVATIGLLHSPQPNAAWQLEWLRGYYNQTYFAVRNVSSVTLLLGSAGPLGSWSGFMQPPQYQGVGISEPILPMFDATTLQYGATDNLRWTCGWNDTLTRSNHNLWTVAEMTAATTDCAAWLNGRGVGARYDNASAVRYPGSCADKSGNNPGAFGAEYTRQMGVGFETQTYVYEAAGSGWTFCCWNTEAAADWSFSLGLVYGWIPVPITAKHTKPCNFSSYIETGAAGRRAVPAGVVTALAAAAWLVSIL</sequence>
<dbReference type="GO" id="GO:0005576">
    <property type="term" value="C:extracellular region"/>
    <property type="evidence" value="ECO:0007669"/>
    <property type="project" value="TreeGrafter"/>
</dbReference>
<keyword evidence="2 4" id="KW-0378">Hydrolase</keyword>
<feature type="signal peptide" evidence="5">
    <location>
        <begin position="1"/>
        <end position="19"/>
    </location>
</feature>
<dbReference type="RefSeq" id="XP_062628803.1">
    <property type="nucleotide sequence ID" value="XM_062772819.1"/>
</dbReference>
<proteinExistence type="inferred from homology"/>
<name>A0AAF0YE02_9TREE</name>
<reference evidence="7" key="1">
    <citation type="submission" date="2023-10" db="EMBL/GenBank/DDBJ databases">
        <authorList>
            <person name="Noh H."/>
        </authorList>
    </citation>
    <scope>NUCLEOTIDE SEQUENCE</scope>
    <source>
        <strain evidence="7">DUCC4014</strain>
    </source>
</reference>
<dbReference type="Gene3D" id="3.20.20.80">
    <property type="entry name" value="Glycosidases"/>
    <property type="match status" value="1"/>
</dbReference>
<keyword evidence="8" id="KW-1185">Reference proteome</keyword>
<evidence type="ECO:0000256" key="2">
    <source>
        <dbReference type="ARBA" id="ARBA00022801"/>
    </source>
</evidence>
<dbReference type="Pfam" id="PF00150">
    <property type="entry name" value="Cellulase"/>
    <property type="match status" value="1"/>
</dbReference>
<organism evidence="7 8">
    <name type="scientific">Vanrija pseudolonga</name>
    <dbReference type="NCBI Taxonomy" id="143232"/>
    <lineage>
        <taxon>Eukaryota</taxon>
        <taxon>Fungi</taxon>
        <taxon>Dikarya</taxon>
        <taxon>Basidiomycota</taxon>
        <taxon>Agaricomycotina</taxon>
        <taxon>Tremellomycetes</taxon>
        <taxon>Trichosporonales</taxon>
        <taxon>Trichosporonaceae</taxon>
        <taxon>Vanrija</taxon>
    </lineage>
</organism>
<dbReference type="PANTHER" id="PTHR31297">
    <property type="entry name" value="GLUCAN ENDO-1,6-BETA-GLUCOSIDASE B"/>
    <property type="match status" value="1"/>
</dbReference>
<dbReference type="SUPFAM" id="SSF51445">
    <property type="entry name" value="(Trans)glycosidases"/>
    <property type="match status" value="1"/>
</dbReference>
<evidence type="ECO:0000256" key="3">
    <source>
        <dbReference type="ARBA" id="ARBA00023295"/>
    </source>
</evidence>
<dbReference type="AlphaFoldDB" id="A0AAF0YE02"/>
<dbReference type="EMBL" id="CP086717">
    <property type="protein sequence ID" value="WOO82771.1"/>
    <property type="molecule type" value="Genomic_DNA"/>
</dbReference>
<evidence type="ECO:0000256" key="5">
    <source>
        <dbReference type="SAM" id="SignalP"/>
    </source>
</evidence>
<dbReference type="GeneID" id="87809482"/>
<dbReference type="PANTHER" id="PTHR31297:SF42">
    <property type="entry name" value="GLYCOSIDE HYDROLASE FAMILY 5 DOMAIN-CONTAINING PROTEIN"/>
    <property type="match status" value="1"/>
</dbReference>
<comment type="similarity">
    <text evidence="1 4">Belongs to the glycosyl hydrolase 5 (cellulase A) family.</text>
</comment>
<evidence type="ECO:0000256" key="4">
    <source>
        <dbReference type="RuleBase" id="RU361153"/>
    </source>
</evidence>
<protein>
    <submittedName>
        <fullName evidence="7">Glucan 1,3-beta-glucosidase A</fullName>
    </submittedName>
</protein>
<dbReference type="GO" id="GO:0009251">
    <property type="term" value="P:glucan catabolic process"/>
    <property type="evidence" value="ECO:0007669"/>
    <property type="project" value="TreeGrafter"/>
</dbReference>
<evidence type="ECO:0000313" key="8">
    <source>
        <dbReference type="Proteomes" id="UP000827549"/>
    </source>
</evidence>
<dbReference type="GO" id="GO:0008422">
    <property type="term" value="F:beta-glucosidase activity"/>
    <property type="evidence" value="ECO:0007669"/>
    <property type="project" value="TreeGrafter"/>
</dbReference>
<feature type="domain" description="Glycoside hydrolase family 5" evidence="6">
    <location>
        <begin position="95"/>
        <end position="208"/>
    </location>
</feature>
<keyword evidence="5" id="KW-0732">Signal</keyword>
<dbReference type="GO" id="GO:0009986">
    <property type="term" value="C:cell surface"/>
    <property type="evidence" value="ECO:0007669"/>
    <property type="project" value="TreeGrafter"/>
</dbReference>
<feature type="chain" id="PRO_5041988568" evidence="5">
    <location>
        <begin position="20"/>
        <end position="462"/>
    </location>
</feature>
<keyword evidence="3 4" id="KW-0326">Glycosidase</keyword>
<evidence type="ECO:0000313" key="7">
    <source>
        <dbReference type="EMBL" id="WOO82771.1"/>
    </source>
</evidence>
<accession>A0AAF0YE02</accession>